<gene>
    <name evidence="4" type="ORF">WOLCODRAFT_157532</name>
</gene>
<proteinExistence type="inferred from homology"/>
<dbReference type="PANTHER" id="PTHR42748">
    <property type="entry name" value="NITROGEN METABOLITE REPRESSION PROTEIN NMRA FAMILY MEMBER"/>
    <property type="match status" value="1"/>
</dbReference>
<reference evidence="4 5" key="1">
    <citation type="journal article" date="2012" name="Science">
        <title>The Paleozoic origin of enzymatic lignin decomposition reconstructed from 31 fungal genomes.</title>
        <authorList>
            <person name="Floudas D."/>
            <person name="Binder M."/>
            <person name="Riley R."/>
            <person name="Barry K."/>
            <person name="Blanchette R.A."/>
            <person name="Henrissat B."/>
            <person name="Martinez A.T."/>
            <person name="Otillar R."/>
            <person name="Spatafora J.W."/>
            <person name="Yadav J.S."/>
            <person name="Aerts A."/>
            <person name="Benoit I."/>
            <person name="Boyd A."/>
            <person name="Carlson A."/>
            <person name="Copeland A."/>
            <person name="Coutinho P.M."/>
            <person name="de Vries R.P."/>
            <person name="Ferreira P."/>
            <person name="Findley K."/>
            <person name="Foster B."/>
            <person name="Gaskell J."/>
            <person name="Glotzer D."/>
            <person name="Gorecki P."/>
            <person name="Heitman J."/>
            <person name="Hesse C."/>
            <person name="Hori C."/>
            <person name="Igarashi K."/>
            <person name="Jurgens J.A."/>
            <person name="Kallen N."/>
            <person name="Kersten P."/>
            <person name="Kohler A."/>
            <person name="Kuees U."/>
            <person name="Kumar T.K.A."/>
            <person name="Kuo A."/>
            <person name="LaButti K."/>
            <person name="Larrondo L.F."/>
            <person name="Lindquist E."/>
            <person name="Ling A."/>
            <person name="Lombard V."/>
            <person name="Lucas S."/>
            <person name="Lundell T."/>
            <person name="Martin R."/>
            <person name="McLaughlin D.J."/>
            <person name="Morgenstern I."/>
            <person name="Morin E."/>
            <person name="Murat C."/>
            <person name="Nagy L.G."/>
            <person name="Nolan M."/>
            <person name="Ohm R.A."/>
            <person name="Patyshakuliyeva A."/>
            <person name="Rokas A."/>
            <person name="Ruiz-Duenas F.J."/>
            <person name="Sabat G."/>
            <person name="Salamov A."/>
            <person name="Samejima M."/>
            <person name="Schmutz J."/>
            <person name="Slot J.C."/>
            <person name="St John F."/>
            <person name="Stenlid J."/>
            <person name="Sun H."/>
            <person name="Sun S."/>
            <person name="Syed K."/>
            <person name="Tsang A."/>
            <person name="Wiebenga A."/>
            <person name="Young D."/>
            <person name="Pisabarro A."/>
            <person name="Eastwood D.C."/>
            <person name="Martin F."/>
            <person name="Cullen D."/>
            <person name="Grigoriev I.V."/>
            <person name="Hibbett D.S."/>
        </authorList>
    </citation>
    <scope>NUCLEOTIDE SEQUENCE [LARGE SCALE GENOMIC DNA]</scope>
    <source>
        <strain evidence="4 5">MD-104</strain>
    </source>
</reference>
<evidence type="ECO:0000313" key="4">
    <source>
        <dbReference type="EMBL" id="PCH36840.1"/>
    </source>
</evidence>
<sequence length="367" mass="41479">MSSNIASNEKLILVIGATGAQGLAVIDRLLAPADDGSPSPYTVRALTRDPKGRRARELTAKGVECVPGSFDDFSAVAAALKGVYGAWVNTDGFTVGEMKEVWTGIRIFELAQQAGLKHYVYSALEYSFGFSGWDPKYVCAHVDAKGRVADWMKSQPSATGDKGMTWSMVYTGPYMDMLYEAMFGPVKRRPDGTVVFASPMDRGHVPMIALADIGFWARYTFDNRETLSGESLKVASEWVNWNDVINAYTKVTGQKAEFIPLSVDQWFKMWANMDRPFATEAQEGDISWKENFSGWWNVYRDELWKRDLDWLRKVNPKSYTLEKWMRENNYGKDEDRLFRRQLSVNGVLKHTADGLYPLAKDEFVAQL</sequence>
<feature type="domain" description="NmrA-like" evidence="3">
    <location>
        <begin position="9"/>
        <end position="269"/>
    </location>
</feature>
<dbReference type="Proteomes" id="UP000218811">
    <property type="component" value="Unassembled WGS sequence"/>
</dbReference>
<dbReference type="AlphaFoldDB" id="A0A2H3J3M0"/>
<dbReference type="SUPFAM" id="SSF51735">
    <property type="entry name" value="NAD(P)-binding Rossmann-fold domains"/>
    <property type="match status" value="1"/>
</dbReference>
<organism evidence="4 5">
    <name type="scientific">Wolfiporia cocos (strain MD-104)</name>
    <name type="common">Brown rot fungus</name>
    <dbReference type="NCBI Taxonomy" id="742152"/>
    <lineage>
        <taxon>Eukaryota</taxon>
        <taxon>Fungi</taxon>
        <taxon>Dikarya</taxon>
        <taxon>Basidiomycota</taxon>
        <taxon>Agaricomycotina</taxon>
        <taxon>Agaricomycetes</taxon>
        <taxon>Polyporales</taxon>
        <taxon>Phaeolaceae</taxon>
        <taxon>Wolfiporia</taxon>
    </lineage>
</organism>
<dbReference type="InterPro" id="IPR008030">
    <property type="entry name" value="NmrA-like"/>
</dbReference>
<keyword evidence="5" id="KW-1185">Reference proteome</keyword>
<accession>A0A2H3J3M0</accession>
<dbReference type="STRING" id="742152.A0A2H3J3M0"/>
<evidence type="ECO:0000259" key="3">
    <source>
        <dbReference type="Pfam" id="PF05368"/>
    </source>
</evidence>
<evidence type="ECO:0000256" key="2">
    <source>
        <dbReference type="ARBA" id="ARBA00022857"/>
    </source>
</evidence>
<dbReference type="PANTHER" id="PTHR42748:SF14">
    <property type="entry name" value="SNOAL-LIKE DOMAIN-CONTAINING PROTEIN"/>
    <property type="match status" value="1"/>
</dbReference>
<evidence type="ECO:0000313" key="5">
    <source>
        <dbReference type="Proteomes" id="UP000218811"/>
    </source>
</evidence>
<dbReference type="EMBL" id="KB467898">
    <property type="protein sequence ID" value="PCH36840.1"/>
    <property type="molecule type" value="Genomic_DNA"/>
</dbReference>
<dbReference type="Pfam" id="PF05368">
    <property type="entry name" value="NmrA"/>
    <property type="match status" value="1"/>
</dbReference>
<dbReference type="Gene3D" id="3.90.25.10">
    <property type="entry name" value="UDP-galactose 4-epimerase, domain 1"/>
    <property type="match status" value="1"/>
</dbReference>
<dbReference type="Gene3D" id="3.40.50.720">
    <property type="entry name" value="NAD(P)-binding Rossmann-like Domain"/>
    <property type="match status" value="1"/>
</dbReference>
<evidence type="ECO:0000256" key="1">
    <source>
        <dbReference type="ARBA" id="ARBA00006328"/>
    </source>
</evidence>
<dbReference type="OrthoDB" id="300709at2759"/>
<dbReference type="GO" id="GO:0005634">
    <property type="term" value="C:nucleus"/>
    <property type="evidence" value="ECO:0007669"/>
    <property type="project" value="TreeGrafter"/>
</dbReference>
<dbReference type="OMA" id="CGHNDAK"/>
<dbReference type="CDD" id="cd05251">
    <property type="entry name" value="NmrA_like_SDR_a"/>
    <property type="match status" value="1"/>
</dbReference>
<keyword evidence="2" id="KW-0521">NADP</keyword>
<name>A0A2H3J3M0_WOLCO</name>
<comment type="similarity">
    <text evidence="1">Belongs to the NmrA-type oxidoreductase family.</text>
</comment>
<dbReference type="InterPro" id="IPR036291">
    <property type="entry name" value="NAD(P)-bd_dom_sf"/>
</dbReference>
<protein>
    <submittedName>
        <fullName evidence="4">NAD(P)-binding protein</fullName>
    </submittedName>
</protein>
<dbReference type="InterPro" id="IPR051164">
    <property type="entry name" value="NmrA-like_oxidored"/>
</dbReference>